<dbReference type="OrthoDB" id="3107538at2759"/>
<evidence type="ECO:0000313" key="2">
    <source>
        <dbReference type="Proteomes" id="UP000807306"/>
    </source>
</evidence>
<organism evidence="1 2">
    <name type="scientific">Crepidotus variabilis</name>
    <dbReference type="NCBI Taxonomy" id="179855"/>
    <lineage>
        <taxon>Eukaryota</taxon>
        <taxon>Fungi</taxon>
        <taxon>Dikarya</taxon>
        <taxon>Basidiomycota</taxon>
        <taxon>Agaricomycotina</taxon>
        <taxon>Agaricomycetes</taxon>
        <taxon>Agaricomycetidae</taxon>
        <taxon>Agaricales</taxon>
        <taxon>Agaricineae</taxon>
        <taxon>Crepidotaceae</taxon>
        <taxon>Crepidotus</taxon>
    </lineage>
</organism>
<dbReference type="EMBL" id="MU157964">
    <property type="protein sequence ID" value="KAF9522033.1"/>
    <property type="molecule type" value="Genomic_DNA"/>
</dbReference>
<keyword evidence="2" id="KW-1185">Reference proteome</keyword>
<dbReference type="Gene3D" id="2.130.10.10">
    <property type="entry name" value="YVTN repeat-like/Quinoprotein amine dehydrogenase"/>
    <property type="match status" value="1"/>
</dbReference>
<comment type="caution">
    <text evidence="1">The sequence shown here is derived from an EMBL/GenBank/DDBJ whole genome shotgun (WGS) entry which is preliminary data.</text>
</comment>
<dbReference type="InterPro" id="IPR015943">
    <property type="entry name" value="WD40/YVTN_repeat-like_dom_sf"/>
</dbReference>
<protein>
    <submittedName>
        <fullName evidence="1">Uncharacterized protein</fullName>
    </submittedName>
</protein>
<proteinExistence type="predicted"/>
<dbReference type="AlphaFoldDB" id="A0A9P6JIC3"/>
<reference evidence="1" key="1">
    <citation type="submission" date="2020-11" db="EMBL/GenBank/DDBJ databases">
        <authorList>
            <consortium name="DOE Joint Genome Institute"/>
            <person name="Ahrendt S."/>
            <person name="Riley R."/>
            <person name="Andreopoulos W."/>
            <person name="Labutti K."/>
            <person name="Pangilinan J."/>
            <person name="Ruiz-Duenas F.J."/>
            <person name="Barrasa J.M."/>
            <person name="Sanchez-Garcia M."/>
            <person name="Camarero S."/>
            <person name="Miyauchi S."/>
            <person name="Serrano A."/>
            <person name="Linde D."/>
            <person name="Babiker R."/>
            <person name="Drula E."/>
            <person name="Ayuso-Fernandez I."/>
            <person name="Pacheco R."/>
            <person name="Padilla G."/>
            <person name="Ferreira P."/>
            <person name="Barriuso J."/>
            <person name="Kellner H."/>
            <person name="Castanera R."/>
            <person name="Alfaro M."/>
            <person name="Ramirez L."/>
            <person name="Pisabarro A.G."/>
            <person name="Kuo A."/>
            <person name="Tritt A."/>
            <person name="Lipzen A."/>
            <person name="He G."/>
            <person name="Yan M."/>
            <person name="Ng V."/>
            <person name="Cullen D."/>
            <person name="Martin F."/>
            <person name="Rosso M.-N."/>
            <person name="Henrissat B."/>
            <person name="Hibbett D."/>
            <person name="Martinez A.T."/>
            <person name="Grigoriev I.V."/>
        </authorList>
    </citation>
    <scope>NUCLEOTIDE SEQUENCE</scope>
    <source>
        <strain evidence="1">CBS 506.95</strain>
    </source>
</reference>
<dbReference type="SUPFAM" id="SSF101908">
    <property type="entry name" value="Putative isomerase YbhE"/>
    <property type="match status" value="1"/>
</dbReference>
<name>A0A9P6JIC3_9AGAR</name>
<gene>
    <name evidence="1" type="ORF">CPB83DRAFT_840789</name>
</gene>
<sequence>MGSFFSSFGVFSLSPNDIGLVVYATINTKILNVTSVRVHPAGSLVTIGNEYGSIALYRVDDANPLCHRFSLSYKYGGVSEICWTGHEYVVVGTTRGRLIVFKLEGDGRRLYEVSHVVAHGDGAAQIDVNSIAYNSRTKFLASVGEGKKSVRLWEQAEDGSLKEKLQPLSTTAFSAARYVTFFREGHQLLVAFLEHPLIQIFTLEPFALSQELQLEFEGSDQKINTFLLIFWASGNALILEGFGKLAIYSLTSGCNFFDSTTMAPAQGQPLIPKQFVIQECSQALAALRDGAYVASVSGPLLITIIRTTDGKYCGNLKSRGQQDLLIAASITDDGSSTLTIWLNKRRLIVTDDQQHDHSNLKIVMLCIAISLLFQVSASFFSFRDINQYFYGSAEVDNQDAHTHQDRILSSDSTNRCNVEVGITSSKDVVITPAPTALVGVVSSLNLQTSEESLCTLAARI</sequence>
<accession>A0A9P6JIC3</accession>
<evidence type="ECO:0000313" key="1">
    <source>
        <dbReference type="EMBL" id="KAF9522033.1"/>
    </source>
</evidence>
<dbReference type="Proteomes" id="UP000807306">
    <property type="component" value="Unassembled WGS sequence"/>
</dbReference>